<gene>
    <name evidence="2" type="primary">flaG</name>
    <name evidence="2" type="ORF">OWO01_13075</name>
</gene>
<reference evidence="2" key="1">
    <citation type="submission" date="2022-11" db="EMBL/GenBank/DDBJ databases">
        <title>WGS of Natronobacillus azotifigens 24KS-1, an anaerobic diazotrophic haloalkaliphile from soda-rich habitats.</title>
        <authorList>
            <person name="Sorokin D.Y."/>
            <person name="Merkel A.Y."/>
        </authorList>
    </citation>
    <scope>NUCLEOTIDE SEQUENCE</scope>
    <source>
        <strain evidence="2">24KS-1</strain>
    </source>
</reference>
<dbReference type="SUPFAM" id="SSF160214">
    <property type="entry name" value="FlaG-like"/>
    <property type="match status" value="1"/>
</dbReference>
<dbReference type="PANTHER" id="PTHR37166">
    <property type="entry name" value="PROTEIN FLAG"/>
    <property type="match status" value="1"/>
</dbReference>
<dbReference type="AlphaFoldDB" id="A0A9J6RFD0"/>
<evidence type="ECO:0000313" key="3">
    <source>
        <dbReference type="Proteomes" id="UP001084197"/>
    </source>
</evidence>
<name>A0A9J6RFD0_9BACI</name>
<protein>
    <submittedName>
        <fullName evidence="2">Flagellar protein FlaG</fullName>
    </submittedName>
</protein>
<comment type="caution">
    <text evidence="2">The sequence shown here is derived from an EMBL/GenBank/DDBJ whole genome shotgun (WGS) entry which is preliminary data.</text>
</comment>
<evidence type="ECO:0000313" key="2">
    <source>
        <dbReference type="EMBL" id="MCZ0704141.1"/>
    </source>
</evidence>
<dbReference type="RefSeq" id="WP_268780909.1">
    <property type="nucleotide sequence ID" value="NZ_JAPRAT010000028.1"/>
</dbReference>
<dbReference type="InterPro" id="IPR035924">
    <property type="entry name" value="FlaG-like_sf"/>
</dbReference>
<organism evidence="2 3">
    <name type="scientific">Natronobacillus azotifigens</name>
    <dbReference type="NCBI Taxonomy" id="472978"/>
    <lineage>
        <taxon>Bacteria</taxon>
        <taxon>Bacillati</taxon>
        <taxon>Bacillota</taxon>
        <taxon>Bacilli</taxon>
        <taxon>Bacillales</taxon>
        <taxon>Bacillaceae</taxon>
        <taxon>Natronobacillus</taxon>
    </lineage>
</organism>
<keyword evidence="2" id="KW-0282">Flagellum</keyword>
<dbReference type="PANTHER" id="PTHR37166:SF1">
    <property type="entry name" value="PROTEIN FLAG"/>
    <property type="match status" value="1"/>
</dbReference>
<dbReference type="NCBIfam" id="NF005834">
    <property type="entry name" value="PRK07738.1"/>
    <property type="match status" value="1"/>
</dbReference>
<accession>A0A9J6RFD0</accession>
<keyword evidence="2" id="KW-0966">Cell projection</keyword>
<feature type="region of interest" description="Disordered" evidence="1">
    <location>
        <begin position="1"/>
        <end position="48"/>
    </location>
</feature>
<dbReference type="Proteomes" id="UP001084197">
    <property type="component" value="Unassembled WGS sequence"/>
</dbReference>
<keyword evidence="3" id="KW-1185">Reference proteome</keyword>
<sequence>MDVGRLLSGSQLMHKSEQLEVTTTTAGERSRQQTITNTKQSNAIETERRPEVINRAEIESMVEGLNEFLEPINTSIKFELHDRLEKYYVTVVDSATEEIIREIPPKQMLDMYAAMAEYMGLIVDEKI</sequence>
<dbReference type="Pfam" id="PF03646">
    <property type="entry name" value="FlaG"/>
    <property type="match status" value="1"/>
</dbReference>
<evidence type="ECO:0000256" key="1">
    <source>
        <dbReference type="SAM" id="MobiDB-lite"/>
    </source>
</evidence>
<feature type="compositionally biased region" description="Polar residues" evidence="1">
    <location>
        <begin position="8"/>
        <end position="44"/>
    </location>
</feature>
<dbReference type="EMBL" id="JAPRAT010000028">
    <property type="protein sequence ID" value="MCZ0704141.1"/>
    <property type="molecule type" value="Genomic_DNA"/>
</dbReference>
<dbReference type="InterPro" id="IPR005186">
    <property type="entry name" value="FlaG"/>
</dbReference>
<dbReference type="Gene3D" id="3.30.160.170">
    <property type="entry name" value="FlaG-like"/>
    <property type="match status" value="1"/>
</dbReference>
<keyword evidence="2" id="KW-0969">Cilium</keyword>
<proteinExistence type="predicted"/>